<comment type="caution">
    <text evidence="2">The sequence shown here is derived from an EMBL/GenBank/DDBJ whole genome shotgun (WGS) entry which is preliminary data.</text>
</comment>
<dbReference type="Proteomes" id="UP000176604">
    <property type="component" value="Unassembled WGS sequence"/>
</dbReference>
<keyword evidence="1" id="KW-0812">Transmembrane</keyword>
<protein>
    <submittedName>
        <fullName evidence="2">Uncharacterized protein</fullName>
    </submittedName>
</protein>
<organism evidence="2 3">
    <name type="scientific">Candidatus Uhrbacteria bacterium RIFCSPHIGHO2_12_FULL_54_23</name>
    <dbReference type="NCBI Taxonomy" id="1802397"/>
    <lineage>
        <taxon>Bacteria</taxon>
        <taxon>Candidatus Uhriibacteriota</taxon>
    </lineage>
</organism>
<feature type="transmembrane region" description="Helical" evidence="1">
    <location>
        <begin position="12"/>
        <end position="34"/>
    </location>
</feature>
<dbReference type="EMBL" id="MGEF01000020">
    <property type="protein sequence ID" value="OGL78989.1"/>
    <property type="molecule type" value="Genomic_DNA"/>
</dbReference>
<accession>A0A1F7UL39</accession>
<evidence type="ECO:0000313" key="3">
    <source>
        <dbReference type="Proteomes" id="UP000176604"/>
    </source>
</evidence>
<name>A0A1F7UL39_9BACT</name>
<dbReference type="STRING" id="1802397.A3J43_03785"/>
<evidence type="ECO:0000313" key="2">
    <source>
        <dbReference type="EMBL" id="OGL78989.1"/>
    </source>
</evidence>
<reference evidence="2 3" key="1">
    <citation type="journal article" date="2016" name="Nat. Commun.">
        <title>Thousands of microbial genomes shed light on interconnected biogeochemical processes in an aquifer system.</title>
        <authorList>
            <person name="Anantharaman K."/>
            <person name="Brown C.T."/>
            <person name="Hug L.A."/>
            <person name="Sharon I."/>
            <person name="Castelle C.J."/>
            <person name="Probst A.J."/>
            <person name="Thomas B.C."/>
            <person name="Singh A."/>
            <person name="Wilkins M.J."/>
            <person name="Karaoz U."/>
            <person name="Brodie E.L."/>
            <person name="Williams K.H."/>
            <person name="Hubbard S.S."/>
            <person name="Banfield J.F."/>
        </authorList>
    </citation>
    <scope>NUCLEOTIDE SEQUENCE [LARGE SCALE GENOMIC DNA]</scope>
</reference>
<evidence type="ECO:0000256" key="1">
    <source>
        <dbReference type="SAM" id="Phobius"/>
    </source>
</evidence>
<sequence>MLVARQASKQKQMVLLALIVIVNGFVGYLVYYHFGPTRRAIPSDVLPVSETSLEVSGNIAAIETLTQDFDRALLDSGAFRMLEKYGAWPVEGAATGRTNPFLPAFGP</sequence>
<keyword evidence="1" id="KW-1133">Transmembrane helix</keyword>
<dbReference type="AlphaFoldDB" id="A0A1F7UL39"/>
<gene>
    <name evidence="2" type="ORF">A3J43_03785</name>
</gene>
<keyword evidence="1" id="KW-0472">Membrane</keyword>
<proteinExistence type="predicted"/>